<dbReference type="InterPro" id="IPR055690">
    <property type="entry name" value="DUF7266"/>
</dbReference>
<dbReference type="PROSITE" id="PS50093">
    <property type="entry name" value="PKD"/>
    <property type="match status" value="1"/>
</dbReference>
<keyword evidence="5" id="KW-0256">Endoplasmic reticulum</keyword>
<dbReference type="GO" id="GO:0030246">
    <property type="term" value="F:carbohydrate binding"/>
    <property type="evidence" value="ECO:0007669"/>
    <property type="project" value="InterPro"/>
</dbReference>
<dbReference type="InterPro" id="IPR008979">
    <property type="entry name" value="Galactose-bd-like_sf"/>
</dbReference>
<keyword evidence="9" id="KW-0119">Carbohydrate metabolism</keyword>
<dbReference type="SUPFAM" id="SSF49785">
    <property type="entry name" value="Galactose-binding domain-like"/>
    <property type="match status" value="1"/>
</dbReference>
<evidence type="ECO:0000256" key="7">
    <source>
        <dbReference type="ARBA" id="ARBA00023136"/>
    </source>
</evidence>
<dbReference type="InterPro" id="IPR000601">
    <property type="entry name" value="PKD_dom"/>
</dbReference>
<keyword evidence="13" id="KW-1185">Reference proteome</keyword>
<evidence type="ECO:0000256" key="6">
    <source>
        <dbReference type="ARBA" id="ARBA00022989"/>
    </source>
</evidence>
<dbReference type="Gene3D" id="2.60.40.10">
    <property type="entry name" value="Immunoglobulins"/>
    <property type="match status" value="1"/>
</dbReference>
<keyword evidence="8" id="KW-0325">Glycoprotein</keyword>
<keyword evidence="3 10" id="KW-0812">Transmembrane</keyword>
<comment type="subcellular location">
    <subcellularLocation>
        <location evidence="1">Endoplasmic reticulum membrane</location>
        <topology evidence="1">Single-pass type I membrane protein</topology>
    </subcellularLocation>
</comment>
<dbReference type="STRING" id="1514971.AUR64_10390"/>
<dbReference type="Gene3D" id="2.60.120.430">
    <property type="entry name" value="Galactose-binding lectin"/>
    <property type="match status" value="1"/>
</dbReference>
<evidence type="ECO:0000256" key="10">
    <source>
        <dbReference type="SAM" id="Phobius"/>
    </source>
</evidence>
<dbReference type="InterPro" id="IPR021720">
    <property type="entry name" value="Malectin_dom"/>
</dbReference>
<dbReference type="OrthoDB" id="226715at2157"/>
<dbReference type="AlphaFoldDB" id="A0A0W1R8P9"/>
<dbReference type="RefSeq" id="WP_058581359.1">
    <property type="nucleotide sequence ID" value="NZ_LOPU01000018.1"/>
</dbReference>
<comment type="caution">
    <text evidence="12">The sequence shown here is derived from an EMBL/GenBank/DDBJ whole genome shotgun (WGS) entry which is preliminary data.</text>
</comment>
<dbReference type="CDD" id="cd00146">
    <property type="entry name" value="PKD"/>
    <property type="match status" value="1"/>
</dbReference>
<dbReference type="Proteomes" id="UP000054387">
    <property type="component" value="Unassembled WGS sequence"/>
</dbReference>
<dbReference type="Pfam" id="PF23928">
    <property type="entry name" value="DUF7266"/>
    <property type="match status" value="1"/>
</dbReference>
<reference evidence="12 13" key="1">
    <citation type="submission" date="2015-12" db="EMBL/GenBank/DDBJ databases">
        <title>Haloprofundus marisrubri gen. nov., sp. nov., an extremely halophilic archaeon isolated from the Discovery deep brine-seawater interface in the Red Sea.</title>
        <authorList>
            <person name="Zhang G."/>
            <person name="Stingl U."/>
            <person name="Rashid M."/>
        </authorList>
    </citation>
    <scope>NUCLEOTIDE SEQUENCE [LARGE SCALE GENOMIC DNA]</scope>
    <source>
        <strain evidence="12 13">SB9</strain>
    </source>
</reference>
<evidence type="ECO:0000256" key="5">
    <source>
        <dbReference type="ARBA" id="ARBA00022824"/>
    </source>
</evidence>
<gene>
    <name evidence="12" type="ORF">AUR64_10390</name>
</gene>
<accession>A0A0W1R8P9</accession>
<evidence type="ECO:0000256" key="3">
    <source>
        <dbReference type="ARBA" id="ARBA00022692"/>
    </source>
</evidence>
<protein>
    <recommendedName>
        <fullName evidence="11">PKD domain-containing protein</fullName>
    </recommendedName>
</protein>
<sequence>MNAEFIADRRGVSVTVNYVLALGILAILVSGLMVGAGGYLDDQRRATTHDELETIGNRLAAQVAQTDSLSRGGGEMSVHVERQQRVASGNYRVELRNGDTCSSPSADACLHLRAPASDVSVRVPVQNETAFTLTRDGDAWVLSPERTESVSSTASRTDLSVQPNIGVGRDVRAESTSGDAVDPRNRDPIAGFTFDPGVPTLGEEIAFQNDTNDLDGRVDSYEWNFGDGSPNESGPTVSHTYDDPGKYDVTLTITDDQGATDTITKRVSVSGVVYEGDAEAVDHDGDGDDGGVEFSLTNQFDADTHDVDDDEVELTEMLVDPDSPALDELDEGSGSYGSEIIVDADERDGYVDYDRGVDVAAGGLVVDFDDPRGDVSGTDVIGTGANPELSSGSSATVVLSEFQNVADVTGEPISVTVRYEVDGDRYATQFVLTPSTTPVGSDGSVEYAINAGGGSYTADDGVTYAADSNTEGSVSTTTDGISGTTDDELYRSERYGEFGYDVPVDDGTYEVTLQFAEIFHTGDGDRQFDVALEGTEVVSNLDVHAEVGHDRAYEVTRTVTVTDGELNVEFDTDVDNAKLSALVVREVSDE</sequence>
<dbReference type="InterPro" id="IPR022409">
    <property type="entry name" value="PKD/Chitinase_dom"/>
</dbReference>
<evidence type="ECO:0000256" key="2">
    <source>
        <dbReference type="ARBA" id="ARBA00009141"/>
    </source>
</evidence>
<dbReference type="InterPro" id="IPR039155">
    <property type="entry name" value="MLEC"/>
</dbReference>
<dbReference type="Pfam" id="PF11721">
    <property type="entry name" value="Malectin"/>
    <property type="match status" value="1"/>
</dbReference>
<evidence type="ECO:0000259" key="11">
    <source>
        <dbReference type="PROSITE" id="PS50093"/>
    </source>
</evidence>
<dbReference type="InterPro" id="IPR035986">
    <property type="entry name" value="PKD_dom_sf"/>
</dbReference>
<feature type="transmembrane region" description="Helical" evidence="10">
    <location>
        <begin position="18"/>
        <end position="40"/>
    </location>
</feature>
<evidence type="ECO:0000256" key="8">
    <source>
        <dbReference type="ARBA" id="ARBA00023180"/>
    </source>
</evidence>
<comment type="similarity">
    <text evidence="2">Belongs to the malectin family.</text>
</comment>
<dbReference type="SMART" id="SM00089">
    <property type="entry name" value="PKD"/>
    <property type="match status" value="1"/>
</dbReference>
<keyword evidence="7 10" id="KW-0472">Membrane</keyword>
<dbReference type="PANTHER" id="PTHR13460:SF0">
    <property type="entry name" value="MALECTIN"/>
    <property type="match status" value="1"/>
</dbReference>
<evidence type="ECO:0000256" key="4">
    <source>
        <dbReference type="ARBA" id="ARBA00022729"/>
    </source>
</evidence>
<proteinExistence type="inferred from homology"/>
<keyword evidence="6 10" id="KW-1133">Transmembrane helix</keyword>
<dbReference type="EMBL" id="LOPU01000018">
    <property type="protein sequence ID" value="KTG10004.1"/>
    <property type="molecule type" value="Genomic_DNA"/>
</dbReference>
<dbReference type="GO" id="GO:0016020">
    <property type="term" value="C:membrane"/>
    <property type="evidence" value="ECO:0007669"/>
    <property type="project" value="TreeGrafter"/>
</dbReference>
<dbReference type="Pfam" id="PF18911">
    <property type="entry name" value="PKD_4"/>
    <property type="match status" value="1"/>
</dbReference>
<dbReference type="PANTHER" id="PTHR13460">
    <property type="match status" value="1"/>
</dbReference>
<keyword evidence="4" id="KW-0732">Signal</keyword>
<organism evidence="12 13">
    <name type="scientific">Haloprofundus marisrubri</name>
    <dbReference type="NCBI Taxonomy" id="1514971"/>
    <lineage>
        <taxon>Archaea</taxon>
        <taxon>Methanobacteriati</taxon>
        <taxon>Methanobacteriota</taxon>
        <taxon>Stenosarchaea group</taxon>
        <taxon>Halobacteria</taxon>
        <taxon>Halobacteriales</taxon>
        <taxon>Haloferacaceae</taxon>
        <taxon>Haloprofundus</taxon>
    </lineage>
</organism>
<evidence type="ECO:0000256" key="1">
    <source>
        <dbReference type="ARBA" id="ARBA00004115"/>
    </source>
</evidence>
<dbReference type="InterPro" id="IPR013783">
    <property type="entry name" value="Ig-like_fold"/>
</dbReference>
<dbReference type="SUPFAM" id="SSF49299">
    <property type="entry name" value="PKD domain"/>
    <property type="match status" value="1"/>
</dbReference>
<evidence type="ECO:0000256" key="9">
    <source>
        <dbReference type="ARBA" id="ARBA00023277"/>
    </source>
</evidence>
<feature type="domain" description="PKD" evidence="11">
    <location>
        <begin position="188"/>
        <end position="269"/>
    </location>
</feature>
<evidence type="ECO:0000313" key="12">
    <source>
        <dbReference type="EMBL" id="KTG10004.1"/>
    </source>
</evidence>
<name>A0A0W1R8P9_9EURY</name>
<evidence type="ECO:0000313" key="13">
    <source>
        <dbReference type="Proteomes" id="UP000054387"/>
    </source>
</evidence>